<dbReference type="Proteomes" id="UP000184038">
    <property type="component" value="Unassembled WGS sequence"/>
</dbReference>
<organism evidence="1 2">
    <name type="scientific">Anaerosporobacter mobilis DSM 15930</name>
    <dbReference type="NCBI Taxonomy" id="1120996"/>
    <lineage>
        <taxon>Bacteria</taxon>
        <taxon>Bacillati</taxon>
        <taxon>Bacillota</taxon>
        <taxon>Clostridia</taxon>
        <taxon>Lachnospirales</taxon>
        <taxon>Lachnospiraceae</taxon>
        <taxon>Anaerosporobacter</taxon>
    </lineage>
</organism>
<sequence length="59" mass="6948">MQIDEDGDAIIEADSRIFNPTKNRLVEMMECFIGDKDLCNKKGLVEYFMEKRKSYNPEK</sequence>
<dbReference type="RefSeq" id="WP_073291301.1">
    <property type="nucleotide sequence ID" value="NZ_FRCP01000026.1"/>
</dbReference>
<evidence type="ECO:0000313" key="1">
    <source>
        <dbReference type="EMBL" id="SHN00339.1"/>
    </source>
</evidence>
<gene>
    <name evidence="1" type="ORF">SAMN02746066_04322</name>
</gene>
<name>A0A1M7NAZ0_9FIRM</name>
<dbReference type="AlphaFoldDB" id="A0A1M7NAZ0"/>
<evidence type="ECO:0000313" key="2">
    <source>
        <dbReference type="Proteomes" id="UP000184038"/>
    </source>
</evidence>
<keyword evidence="2" id="KW-1185">Reference proteome</keyword>
<accession>A0A1M7NAZ0</accession>
<reference evidence="1 2" key="1">
    <citation type="submission" date="2016-11" db="EMBL/GenBank/DDBJ databases">
        <authorList>
            <person name="Jaros S."/>
            <person name="Januszkiewicz K."/>
            <person name="Wedrychowicz H."/>
        </authorList>
    </citation>
    <scope>NUCLEOTIDE SEQUENCE [LARGE SCALE GENOMIC DNA]</scope>
    <source>
        <strain evidence="1 2">DSM 15930</strain>
    </source>
</reference>
<dbReference type="EMBL" id="FRCP01000026">
    <property type="protein sequence ID" value="SHN00339.1"/>
    <property type="molecule type" value="Genomic_DNA"/>
</dbReference>
<proteinExistence type="predicted"/>
<dbReference type="STRING" id="1120996.SAMN02746066_04322"/>
<protein>
    <submittedName>
        <fullName evidence="1">Uncharacterized protein</fullName>
    </submittedName>
</protein>